<comment type="caution">
    <text evidence="2">The sequence shown here is derived from an EMBL/GenBank/DDBJ whole genome shotgun (WGS) entry which is preliminary data.</text>
</comment>
<dbReference type="SUPFAM" id="SSF159664">
    <property type="entry name" value="CobE/GbiG C-terminal domain-like"/>
    <property type="match status" value="1"/>
</dbReference>
<dbReference type="InterPro" id="IPR002750">
    <property type="entry name" value="CobE/GbiG_C"/>
</dbReference>
<protein>
    <submittedName>
        <fullName evidence="2">Cobalamin biosynthesis protein</fullName>
    </submittedName>
</protein>
<keyword evidence="3" id="KW-1185">Reference proteome</keyword>
<reference evidence="2 3" key="1">
    <citation type="submission" date="2024-10" db="EMBL/GenBank/DDBJ databases">
        <title>The Natural Products Discovery Center: Release of the First 8490 Sequenced Strains for Exploring Actinobacteria Biosynthetic Diversity.</title>
        <authorList>
            <person name="Kalkreuter E."/>
            <person name="Kautsar S.A."/>
            <person name="Yang D."/>
            <person name="Bader C.D."/>
            <person name="Teijaro C.N."/>
            <person name="Fluegel L."/>
            <person name="Davis C.M."/>
            <person name="Simpson J.R."/>
            <person name="Lauterbach L."/>
            <person name="Steele A.D."/>
            <person name="Gui C."/>
            <person name="Meng S."/>
            <person name="Li G."/>
            <person name="Viehrig K."/>
            <person name="Ye F."/>
            <person name="Su P."/>
            <person name="Kiefer A.F."/>
            <person name="Nichols A."/>
            <person name="Cepeda A.J."/>
            <person name="Yan W."/>
            <person name="Fan B."/>
            <person name="Jiang Y."/>
            <person name="Adhikari A."/>
            <person name="Zheng C.-J."/>
            <person name="Schuster L."/>
            <person name="Cowan T.M."/>
            <person name="Smanski M.J."/>
            <person name="Chevrette M.G."/>
            <person name="De Carvalho L.P.S."/>
            <person name="Shen B."/>
        </authorList>
    </citation>
    <scope>NUCLEOTIDE SEQUENCE [LARGE SCALE GENOMIC DNA]</scope>
    <source>
        <strain evidence="2 3">NPDC004045</strain>
    </source>
</reference>
<evidence type="ECO:0000313" key="3">
    <source>
        <dbReference type="Proteomes" id="UP001601444"/>
    </source>
</evidence>
<proteinExistence type="predicted"/>
<dbReference type="Gene3D" id="3.30.420.180">
    <property type="entry name" value="CobE/GbiG C-terminal domain"/>
    <property type="match status" value="1"/>
</dbReference>
<feature type="domain" description="CobE/GbiG C-terminal" evidence="1">
    <location>
        <begin position="9"/>
        <end position="120"/>
    </location>
</feature>
<gene>
    <name evidence="2" type="ORF">ACFYTF_16395</name>
</gene>
<sequence>MSEDAGRRLAVGIGLRENATAAQVVAAVRAVSVGARVHRLATLDRRLSAPGLREAAALLCVEAIGYPAERLAEVAVPHPSERTAAAVGTAAVAEAAALLAGGGPLVCPKRVVGGVVVAAALVRD</sequence>
<dbReference type="Proteomes" id="UP001601444">
    <property type="component" value="Unassembled WGS sequence"/>
</dbReference>
<evidence type="ECO:0000313" key="2">
    <source>
        <dbReference type="EMBL" id="MFF0544412.1"/>
    </source>
</evidence>
<dbReference type="InterPro" id="IPR052553">
    <property type="entry name" value="CbiG_hydrolase"/>
</dbReference>
<dbReference type="Pfam" id="PF01890">
    <property type="entry name" value="CbiG_C"/>
    <property type="match status" value="1"/>
</dbReference>
<dbReference type="EMBL" id="JBIAMX010000009">
    <property type="protein sequence ID" value="MFF0544412.1"/>
    <property type="molecule type" value="Genomic_DNA"/>
</dbReference>
<organism evidence="2 3">
    <name type="scientific">Nocardia thailandica</name>
    <dbReference type="NCBI Taxonomy" id="257275"/>
    <lineage>
        <taxon>Bacteria</taxon>
        <taxon>Bacillati</taxon>
        <taxon>Actinomycetota</taxon>
        <taxon>Actinomycetes</taxon>
        <taxon>Mycobacteriales</taxon>
        <taxon>Nocardiaceae</taxon>
        <taxon>Nocardia</taxon>
    </lineage>
</organism>
<name>A0ABW6PPW6_9NOCA</name>
<dbReference type="PANTHER" id="PTHR37477">
    <property type="entry name" value="COBALT-PRECORRIN-5A HYDROLASE"/>
    <property type="match status" value="1"/>
</dbReference>
<dbReference type="RefSeq" id="WP_387700978.1">
    <property type="nucleotide sequence ID" value="NZ_JBIAMX010000009.1"/>
</dbReference>
<evidence type="ECO:0000259" key="1">
    <source>
        <dbReference type="Pfam" id="PF01890"/>
    </source>
</evidence>
<accession>A0ABW6PPW6</accession>
<dbReference type="PANTHER" id="PTHR37477:SF1">
    <property type="entry name" value="COBALT-PRECORRIN-5A HYDROLASE"/>
    <property type="match status" value="1"/>
</dbReference>
<dbReference type="InterPro" id="IPR036518">
    <property type="entry name" value="CobE/GbiG_C_sf"/>
</dbReference>